<comment type="caution">
    <text evidence="2">The sequence shown here is derived from an EMBL/GenBank/DDBJ whole genome shotgun (WGS) entry which is preliminary data.</text>
</comment>
<reference evidence="2" key="1">
    <citation type="submission" date="2020-08" db="EMBL/GenBank/DDBJ databases">
        <title>Multicomponent nature underlies the extraordinary mechanical properties of spider dragline silk.</title>
        <authorList>
            <person name="Kono N."/>
            <person name="Nakamura H."/>
            <person name="Mori M."/>
            <person name="Yoshida Y."/>
            <person name="Ohtoshi R."/>
            <person name="Malay A.D."/>
            <person name="Moran D.A.P."/>
            <person name="Tomita M."/>
            <person name="Numata K."/>
            <person name="Arakawa K."/>
        </authorList>
    </citation>
    <scope>NUCLEOTIDE SEQUENCE</scope>
</reference>
<dbReference type="AlphaFoldDB" id="A0A8X6YMB1"/>
<dbReference type="EMBL" id="BMAV01020582">
    <property type="protein sequence ID" value="GFY74169.1"/>
    <property type="molecule type" value="Genomic_DNA"/>
</dbReference>
<accession>A0A8X6YMB1</accession>
<evidence type="ECO:0000313" key="3">
    <source>
        <dbReference type="Proteomes" id="UP000886998"/>
    </source>
</evidence>
<proteinExistence type="predicted"/>
<evidence type="ECO:0000313" key="2">
    <source>
        <dbReference type="EMBL" id="GFY74169.1"/>
    </source>
</evidence>
<evidence type="ECO:0000256" key="1">
    <source>
        <dbReference type="SAM" id="MobiDB-lite"/>
    </source>
</evidence>
<gene>
    <name evidence="2" type="ORF">TNIN_86421</name>
</gene>
<protein>
    <submittedName>
        <fullName evidence="2">Uncharacterized protein</fullName>
    </submittedName>
</protein>
<feature type="region of interest" description="Disordered" evidence="1">
    <location>
        <begin position="1"/>
        <end position="25"/>
    </location>
</feature>
<dbReference type="Proteomes" id="UP000886998">
    <property type="component" value="Unassembled WGS sequence"/>
</dbReference>
<sequence>MPPTTLDIPHAPSESGSAASCHPDRPTTGAVHQLFTTRVTSALDRFWRDISSIFKVLATEFSKLSAFILIPRTGRIAFLSIVFIFKEVRVNEDRSQ</sequence>
<organism evidence="2 3">
    <name type="scientific">Trichonephila inaurata madagascariensis</name>
    <dbReference type="NCBI Taxonomy" id="2747483"/>
    <lineage>
        <taxon>Eukaryota</taxon>
        <taxon>Metazoa</taxon>
        <taxon>Ecdysozoa</taxon>
        <taxon>Arthropoda</taxon>
        <taxon>Chelicerata</taxon>
        <taxon>Arachnida</taxon>
        <taxon>Araneae</taxon>
        <taxon>Araneomorphae</taxon>
        <taxon>Entelegynae</taxon>
        <taxon>Araneoidea</taxon>
        <taxon>Nephilidae</taxon>
        <taxon>Trichonephila</taxon>
        <taxon>Trichonephila inaurata</taxon>
    </lineage>
</organism>
<name>A0A8X6YMB1_9ARAC</name>
<keyword evidence="3" id="KW-1185">Reference proteome</keyword>